<dbReference type="GO" id="GO:0042302">
    <property type="term" value="F:structural constituent of cuticle"/>
    <property type="evidence" value="ECO:0007669"/>
    <property type="project" value="UniProtKB-UniRule"/>
</dbReference>
<organism evidence="5">
    <name type="scientific">Photinus pyralis</name>
    <name type="common">Common eastern firefly</name>
    <name type="synonym">Lampyris pyralis</name>
    <dbReference type="NCBI Taxonomy" id="7054"/>
    <lineage>
        <taxon>Eukaryota</taxon>
        <taxon>Metazoa</taxon>
        <taxon>Ecdysozoa</taxon>
        <taxon>Arthropoda</taxon>
        <taxon>Hexapoda</taxon>
        <taxon>Insecta</taxon>
        <taxon>Pterygota</taxon>
        <taxon>Neoptera</taxon>
        <taxon>Endopterygota</taxon>
        <taxon>Coleoptera</taxon>
        <taxon>Polyphaga</taxon>
        <taxon>Elateriformia</taxon>
        <taxon>Elateroidea</taxon>
        <taxon>Lampyridae</taxon>
        <taxon>Lampyrinae</taxon>
        <taxon>Photinus</taxon>
    </lineage>
</organism>
<reference evidence="5" key="1">
    <citation type="journal article" date="2016" name="Sci. Rep.">
        <title>Molecular characterization of firefly nuptial gifts: a multi-omics approach sheds light on postcopulatory sexual selection.</title>
        <authorList>
            <person name="Al-Wathiqui N."/>
            <person name="Fallon T.R."/>
            <person name="South A."/>
            <person name="Weng J.K."/>
            <person name="Lewis S.M."/>
        </authorList>
    </citation>
    <scope>NUCLEOTIDE SEQUENCE</scope>
</reference>
<evidence type="ECO:0000313" key="7">
    <source>
        <dbReference type="Proteomes" id="UP000327044"/>
    </source>
</evidence>
<dbReference type="PROSITE" id="PS00233">
    <property type="entry name" value="CHIT_BIND_RR_1"/>
    <property type="match status" value="1"/>
</dbReference>
<dbReference type="EMBL" id="VVIM01000007">
    <property type="protein sequence ID" value="KAB0796166.1"/>
    <property type="molecule type" value="Genomic_DNA"/>
</dbReference>
<reference evidence="6 7" key="2">
    <citation type="journal article" date="2018" name="Elife">
        <title>Firefly genomes illuminate parallel origins of bioluminescence in beetles.</title>
        <authorList>
            <person name="Fallon T.R."/>
            <person name="Lower S.E."/>
            <person name="Chang C.H."/>
            <person name="Bessho-Uehara M."/>
            <person name="Martin G.J."/>
            <person name="Bewick A.J."/>
            <person name="Behringer M."/>
            <person name="Debat H.J."/>
            <person name="Wong I."/>
            <person name="Day J.C."/>
            <person name="Suvorov A."/>
            <person name="Silva C.J."/>
            <person name="Stanger-Hall K.F."/>
            <person name="Hall D.W."/>
            <person name="Schmitz R.J."/>
            <person name="Nelson D.R."/>
            <person name="Lewis S.M."/>
            <person name="Shigenobu S."/>
            <person name="Bybee S.M."/>
            <person name="Larracuente A.M."/>
            <person name="Oba Y."/>
            <person name="Weng J.K."/>
        </authorList>
    </citation>
    <scope>NUCLEOTIDE SEQUENCE [LARGE SCALE GENOMIC DNA]</scope>
    <source>
        <strain evidence="6">1611_PpyrPB1</strain>
        <tissue evidence="6">Whole body</tissue>
    </source>
</reference>
<dbReference type="AlphaFoldDB" id="A0A1Y1MBN2"/>
<proteinExistence type="predicted"/>
<evidence type="ECO:0008006" key="8">
    <source>
        <dbReference type="Google" id="ProtNLM"/>
    </source>
</evidence>
<dbReference type="InterPro" id="IPR000618">
    <property type="entry name" value="Insect_cuticle"/>
</dbReference>
<keyword evidence="1 2" id="KW-0193">Cuticle</keyword>
<dbReference type="GO" id="GO:0005615">
    <property type="term" value="C:extracellular space"/>
    <property type="evidence" value="ECO:0007669"/>
    <property type="project" value="TreeGrafter"/>
</dbReference>
<feature type="signal peptide" evidence="4">
    <location>
        <begin position="1"/>
        <end position="17"/>
    </location>
</feature>
<evidence type="ECO:0000313" key="5">
    <source>
        <dbReference type="EMBL" id="JAV81970.1"/>
    </source>
</evidence>
<dbReference type="PANTHER" id="PTHR12236:SF18">
    <property type="entry name" value="CUTICULAR PROTEIN 66D"/>
    <property type="match status" value="1"/>
</dbReference>
<dbReference type="InParanoid" id="A0A1Y1MBN2"/>
<dbReference type="Pfam" id="PF00379">
    <property type="entry name" value="Chitin_bind_4"/>
    <property type="match status" value="1"/>
</dbReference>
<protein>
    <recommendedName>
        <fullName evidence="8">Cuticle protein</fullName>
    </recommendedName>
</protein>
<feature type="compositionally biased region" description="Polar residues" evidence="3">
    <location>
        <begin position="265"/>
        <end position="275"/>
    </location>
</feature>
<accession>A0A1Y1MBN2</accession>
<dbReference type="Proteomes" id="UP000327044">
    <property type="component" value="Unassembled WGS sequence"/>
</dbReference>
<dbReference type="PROSITE" id="PS51155">
    <property type="entry name" value="CHIT_BIND_RR_2"/>
    <property type="match status" value="1"/>
</dbReference>
<evidence type="ECO:0000256" key="4">
    <source>
        <dbReference type="SAM" id="SignalP"/>
    </source>
</evidence>
<dbReference type="InterPro" id="IPR031311">
    <property type="entry name" value="CHIT_BIND_RR_consensus"/>
</dbReference>
<feature type="region of interest" description="Disordered" evidence="3">
    <location>
        <begin position="260"/>
        <end position="292"/>
    </location>
</feature>
<evidence type="ECO:0000256" key="2">
    <source>
        <dbReference type="PROSITE-ProRule" id="PRU00497"/>
    </source>
</evidence>
<dbReference type="PRINTS" id="PR00947">
    <property type="entry name" value="CUTICLE"/>
</dbReference>
<keyword evidence="4" id="KW-0732">Signal</keyword>
<dbReference type="EMBL" id="GEZM01037726">
    <property type="protein sequence ID" value="JAV81970.1"/>
    <property type="molecule type" value="Transcribed_RNA"/>
</dbReference>
<feature type="compositionally biased region" description="Low complexity" evidence="3">
    <location>
        <begin position="167"/>
        <end position="182"/>
    </location>
</feature>
<gene>
    <name evidence="6" type="ORF">PPYR_10227</name>
</gene>
<evidence type="ECO:0000313" key="6">
    <source>
        <dbReference type="EMBL" id="KAB0796166.1"/>
    </source>
</evidence>
<reference evidence="6" key="3">
    <citation type="submission" date="2019-08" db="EMBL/GenBank/DDBJ databases">
        <authorList>
            <consortium name="Photinus pyralis genome working group"/>
            <person name="Fallon T.R."/>
            <person name="Sander Lower S.E."/>
            <person name="Weng J.-K."/>
        </authorList>
    </citation>
    <scope>NUCLEOTIDE SEQUENCE</scope>
    <source>
        <strain evidence="6">1611_PpyrPB1</strain>
        <tissue evidence="6">Whole body</tissue>
    </source>
</reference>
<feature type="region of interest" description="Disordered" evidence="3">
    <location>
        <begin position="167"/>
        <end position="188"/>
    </location>
</feature>
<dbReference type="OrthoDB" id="8194276at2759"/>
<evidence type="ECO:0000256" key="3">
    <source>
        <dbReference type="SAM" id="MobiDB-lite"/>
    </source>
</evidence>
<feature type="region of interest" description="Disordered" evidence="3">
    <location>
        <begin position="67"/>
        <end position="90"/>
    </location>
</feature>
<dbReference type="PANTHER" id="PTHR12236">
    <property type="entry name" value="STRUCTURAL CONTITUENT OF CUTICLE"/>
    <property type="match status" value="1"/>
</dbReference>
<keyword evidence="7" id="KW-1185">Reference proteome</keyword>
<feature type="chain" id="PRO_5036029870" description="Cuticle protein" evidence="4">
    <location>
        <begin position="18"/>
        <end position="292"/>
    </location>
</feature>
<dbReference type="GO" id="GO:0031012">
    <property type="term" value="C:extracellular matrix"/>
    <property type="evidence" value="ECO:0007669"/>
    <property type="project" value="TreeGrafter"/>
</dbReference>
<sequence length="292" mass="32886">MRTVLLCGVLLVKWVTALPISQPVLQSPYVNAQQVQAIQFVPRLAAQPQIQYVQQQQQALQQSDSGEIYGGLSHRPSSPPPPPPPPPSPPAQIQQLLLPSAVDRQVQQAAAYVAGPHYAQQVQNVQLQGLANQAQDIAQRRAHLTALRLRQFQPQLAQQQTQAKLLDNRPQPQEVQAQPQAPEDYDPNPSYQFGFDVKDDYYTNYQNRKEQRDGNKISGSYSVVDADGFLRTVTYTADPKEGFKAEVNRQPTNIVVKFPKPLQAQPKQQYLQENEPQYGGQSPRLIYQQYQQ</sequence>
<name>A0A1Y1MBN2_PHOPY</name>
<evidence type="ECO:0000256" key="1">
    <source>
        <dbReference type="ARBA" id="ARBA00022460"/>
    </source>
</evidence>
<dbReference type="InterPro" id="IPR051217">
    <property type="entry name" value="Insect_Cuticle_Struc_Prot"/>
</dbReference>
<feature type="compositionally biased region" description="Pro residues" evidence="3">
    <location>
        <begin position="77"/>
        <end position="90"/>
    </location>
</feature>